<comment type="similarity">
    <text evidence="3">Belongs to the MurB family.</text>
</comment>
<keyword evidence="3" id="KW-0131">Cell cycle</keyword>
<dbReference type="InterPro" id="IPR003170">
    <property type="entry name" value="MurB"/>
</dbReference>
<comment type="pathway">
    <text evidence="3">Cell wall biogenesis; peptidoglycan biosynthesis.</text>
</comment>
<comment type="function">
    <text evidence="3">Cell wall formation.</text>
</comment>
<dbReference type="NCBIfam" id="TIGR00179">
    <property type="entry name" value="murB"/>
    <property type="match status" value="1"/>
</dbReference>
<dbReference type="PANTHER" id="PTHR21071">
    <property type="entry name" value="UDP-N-ACETYLENOLPYRUVOYLGLUCOSAMINE REDUCTASE"/>
    <property type="match status" value="1"/>
</dbReference>
<dbReference type="GO" id="GO:0008762">
    <property type="term" value="F:UDP-N-acetylmuramate dehydrogenase activity"/>
    <property type="evidence" value="ECO:0007669"/>
    <property type="project" value="UniProtKB-EC"/>
</dbReference>
<evidence type="ECO:0000313" key="6">
    <source>
        <dbReference type="Proteomes" id="UP000776252"/>
    </source>
</evidence>
<keyword evidence="3" id="KW-0274">FAD</keyword>
<keyword evidence="6" id="KW-1185">Reference proteome</keyword>
<name>A0ABS6BU08_9CLOT</name>
<dbReference type="EMBL" id="JAHLDV010000009">
    <property type="protein sequence ID" value="MBU3159474.1"/>
    <property type="molecule type" value="Genomic_DNA"/>
</dbReference>
<dbReference type="PROSITE" id="PS51387">
    <property type="entry name" value="FAD_PCMH"/>
    <property type="match status" value="1"/>
</dbReference>
<feature type="domain" description="FAD-binding PCMH-type" evidence="4">
    <location>
        <begin position="33"/>
        <end position="198"/>
    </location>
</feature>
<dbReference type="InterPro" id="IPR016166">
    <property type="entry name" value="FAD-bd_PCMH"/>
</dbReference>
<dbReference type="InterPro" id="IPR006094">
    <property type="entry name" value="Oxid_FAD_bind_N"/>
</dbReference>
<evidence type="ECO:0000256" key="3">
    <source>
        <dbReference type="HAMAP-Rule" id="MF_00037"/>
    </source>
</evidence>
<sequence length="327" mass="35227">MKSYTELLKQINKATDNANIMVDELMENHTSFRVGGPADILVTPNDVLEVQALIKICKKYKVNYFLIGKGSNLLVKDGGIRGVVIKLCNLNKIEVEGNEITAQSGASLYDVTIAALDNGLKGIEFANGIPGSIGGAAAMNAGAYNGEMSMVLDSMLAIDNNGELLTIEKDEMELSYRSSAVLKYGYTVISVTLKLEVGDKAVIKARMDDLAKKRSDKQPLEYASAGSTFKRPEGHYASVLIQDSNLKGTHVGDAEVSVKHSGFIINKKSASATDILDLIKLVQDEVQEKFGVRLDTEVKIWGEDKEPFEGAASCEAGSTSEIGSSSY</sequence>
<dbReference type="PANTHER" id="PTHR21071:SF4">
    <property type="entry name" value="UDP-N-ACETYLENOLPYRUVOYLGLUCOSAMINE REDUCTASE"/>
    <property type="match status" value="1"/>
</dbReference>
<dbReference type="InterPro" id="IPR011601">
    <property type="entry name" value="MurB_C"/>
</dbReference>
<evidence type="ECO:0000313" key="5">
    <source>
        <dbReference type="EMBL" id="MBU3159474.1"/>
    </source>
</evidence>
<keyword evidence="3" id="KW-0521">NADP</keyword>
<keyword evidence="3" id="KW-0132">Cell division</keyword>
<keyword evidence="3" id="KW-0573">Peptidoglycan synthesis</keyword>
<keyword evidence="2 3" id="KW-0560">Oxidoreductase</keyword>
<keyword evidence="3" id="KW-0961">Cell wall biogenesis/degradation</keyword>
<keyword evidence="1 3" id="KW-0285">Flavoprotein</keyword>
<feature type="active site" evidence="3">
    <location>
        <position position="297"/>
    </location>
</feature>
<proteinExistence type="inferred from homology"/>
<dbReference type="HAMAP" id="MF_00037">
    <property type="entry name" value="MurB"/>
    <property type="match status" value="1"/>
</dbReference>
<protein>
    <recommendedName>
        <fullName evidence="3">UDP-N-acetylenolpyruvoylglucosamine reductase</fullName>
        <ecNumber evidence="3">1.3.1.98</ecNumber>
    </recommendedName>
    <alternativeName>
        <fullName evidence="3">UDP-N-acetylmuramate dehydrogenase</fullName>
    </alternativeName>
</protein>
<keyword evidence="3" id="KW-0133">Cell shape</keyword>
<feature type="active site" evidence="3">
    <location>
        <position position="177"/>
    </location>
</feature>
<comment type="subcellular location">
    <subcellularLocation>
        <location evidence="3">Cytoplasm</location>
    </subcellularLocation>
</comment>
<keyword evidence="3" id="KW-0963">Cytoplasm</keyword>
<feature type="active site" description="Proton donor" evidence="3">
    <location>
        <position position="227"/>
    </location>
</feature>
<comment type="catalytic activity">
    <reaction evidence="3">
        <text>UDP-N-acetyl-alpha-D-muramate + NADP(+) = UDP-N-acetyl-3-O-(1-carboxyvinyl)-alpha-D-glucosamine + NADPH + H(+)</text>
        <dbReference type="Rhea" id="RHEA:12248"/>
        <dbReference type="ChEBI" id="CHEBI:15378"/>
        <dbReference type="ChEBI" id="CHEBI:57783"/>
        <dbReference type="ChEBI" id="CHEBI:58349"/>
        <dbReference type="ChEBI" id="CHEBI:68483"/>
        <dbReference type="ChEBI" id="CHEBI:70757"/>
        <dbReference type="EC" id="1.3.1.98"/>
    </reaction>
</comment>
<organism evidence="5 6">
    <name type="scientific">Clostridium frigoris</name>
    <dbReference type="NCBI Taxonomy" id="205327"/>
    <lineage>
        <taxon>Bacteria</taxon>
        <taxon>Bacillati</taxon>
        <taxon>Bacillota</taxon>
        <taxon>Clostridia</taxon>
        <taxon>Eubacteriales</taxon>
        <taxon>Clostridiaceae</taxon>
        <taxon>Clostridium</taxon>
    </lineage>
</organism>
<comment type="cofactor">
    <cofactor evidence="3">
        <name>FAD</name>
        <dbReference type="ChEBI" id="CHEBI:57692"/>
    </cofactor>
</comment>
<dbReference type="Pfam" id="PF02873">
    <property type="entry name" value="MurB_C"/>
    <property type="match status" value="1"/>
</dbReference>
<dbReference type="NCBIfam" id="NF010480">
    <property type="entry name" value="PRK13905.1"/>
    <property type="match status" value="1"/>
</dbReference>
<evidence type="ECO:0000259" key="4">
    <source>
        <dbReference type="PROSITE" id="PS51387"/>
    </source>
</evidence>
<dbReference type="EC" id="1.3.1.98" evidence="3"/>
<reference evidence="5 6" key="1">
    <citation type="submission" date="2021-06" db="EMBL/GenBank/DDBJ databases">
        <title>Clostridia strains as spoilage organisms.</title>
        <authorList>
            <person name="Wambui J."/>
            <person name="Stephan R."/>
            <person name="Stevens M.J.A."/>
        </authorList>
    </citation>
    <scope>NUCLEOTIDE SEQUENCE [LARGE SCALE GENOMIC DNA]</scope>
    <source>
        <strain evidence="5 6">DSM 14204</strain>
    </source>
</reference>
<dbReference type="Proteomes" id="UP000776252">
    <property type="component" value="Unassembled WGS sequence"/>
</dbReference>
<dbReference type="Pfam" id="PF01565">
    <property type="entry name" value="FAD_binding_4"/>
    <property type="match status" value="1"/>
</dbReference>
<accession>A0ABS6BU08</accession>
<evidence type="ECO:0000256" key="1">
    <source>
        <dbReference type="ARBA" id="ARBA00022630"/>
    </source>
</evidence>
<comment type="caution">
    <text evidence="5">The sequence shown here is derived from an EMBL/GenBank/DDBJ whole genome shotgun (WGS) entry which is preliminary data.</text>
</comment>
<dbReference type="RefSeq" id="WP_216147042.1">
    <property type="nucleotide sequence ID" value="NZ_JAHLDV010000009.1"/>
</dbReference>
<evidence type="ECO:0000256" key="2">
    <source>
        <dbReference type="ARBA" id="ARBA00023002"/>
    </source>
</evidence>
<gene>
    <name evidence="3 5" type="primary">murB</name>
    <name evidence="5" type="ORF">KPL37_06860</name>
</gene>